<feature type="region of interest" description="Disordered" evidence="4">
    <location>
        <begin position="160"/>
        <end position="179"/>
    </location>
</feature>
<keyword evidence="1 3" id="KW-0547">Nucleotide-binding</keyword>
<dbReference type="GO" id="GO:0005524">
    <property type="term" value="F:ATP binding"/>
    <property type="evidence" value="ECO:0007669"/>
    <property type="project" value="UniProtKB-UniRule"/>
</dbReference>
<evidence type="ECO:0000256" key="2">
    <source>
        <dbReference type="ARBA" id="ARBA00022840"/>
    </source>
</evidence>
<protein>
    <submittedName>
        <fullName evidence="6">Tetratricopeptide repeat protein</fullName>
    </submittedName>
</protein>
<dbReference type="SUPFAM" id="SSF56112">
    <property type="entry name" value="Protein kinase-like (PK-like)"/>
    <property type="match status" value="1"/>
</dbReference>
<dbReference type="InterPro" id="IPR017441">
    <property type="entry name" value="Protein_kinase_ATP_BS"/>
</dbReference>
<evidence type="ECO:0000259" key="5">
    <source>
        <dbReference type="PROSITE" id="PS50011"/>
    </source>
</evidence>
<dbReference type="Gene3D" id="3.40.50.300">
    <property type="entry name" value="P-loop containing nucleotide triphosphate hydrolases"/>
    <property type="match status" value="1"/>
</dbReference>
<dbReference type="InterPro" id="IPR019734">
    <property type="entry name" value="TPR_rpt"/>
</dbReference>
<evidence type="ECO:0000313" key="6">
    <source>
        <dbReference type="EMBL" id="TMQ60665.1"/>
    </source>
</evidence>
<comment type="caution">
    <text evidence="6">The sequence shown here is derived from an EMBL/GenBank/DDBJ whole genome shotgun (WGS) entry which is preliminary data.</text>
</comment>
<evidence type="ECO:0000256" key="4">
    <source>
        <dbReference type="SAM" id="MobiDB-lite"/>
    </source>
</evidence>
<dbReference type="Gene3D" id="1.25.40.10">
    <property type="entry name" value="Tetratricopeptide repeat domain"/>
    <property type="match status" value="1"/>
</dbReference>
<organism evidence="6 7">
    <name type="scientific">Eiseniibacteriota bacterium</name>
    <dbReference type="NCBI Taxonomy" id="2212470"/>
    <lineage>
        <taxon>Bacteria</taxon>
        <taxon>Candidatus Eiseniibacteriota</taxon>
    </lineage>
</organism>
<dbReference type="InterPro" id="IPR008271">
    <property type="entry name" value="Ser/Thr_kinase_AS"/>
</dbReference>
<dbReference type="SMART" id="SM00028">
    <property type="entry name" value="TPR"/>
    <property type="match status" value="4"/>
</dbReference>
<feature type="binding site" evidence="3">
    <location>
        <position position="41"/>
    </location>
    <ligand>
        <name>ATP</name>
        <dbReference type="ChEBI" id="CHEBI:30616"/>
    </ligand>
</feature>
<sequence>MDPLVGRTLSHFRVEERLGSGGMGVVYRARDTTLGRDVAIKMLPEEVSKDSARLGRLRREAKLLATLNHPGIAAIYGFARPRRVNQFLVLELVDGESLTDRLRRGPLAIEETIRVTGEIASALEAAHERGVIHCDIKPGNVMLTSRGAVKILDFGLARHAHPPGDPEETASLASPSTATGAVGAAGTPGYMSPEQILARPHDLRVDVFGFGCVLYECLTGQRAFPGVSISERLDAAVSREPDWHTLPVGTPRRLRRLLVACLERDPQRRLADMGAARKEIEELARSLRETSESRPAAGGSPANNIPEQLTSFVGREAEVGVCLEMLRRCRLLTLTGSGGCGKTRLALKLAETLRSVFPDGTWLVDLAPLVDPSRVPVIVASTLGIFEEVEMPLLGTVSRQLADKRLLLILDNCEHVLGSCAKLARELLENCRDIVVLATSREPMHLPGEQAYPVPTMAVPDPELGLREIESVESVRLFTERARALVPQFHLSARTAPAVAEICRRLDGIPLAIELAAARIKLLTPEEIRSMLGDRFRLLVGGSGSGLPRHQTLAATIEWSYAQLDEGERRVFRSLAVFTRGWGLEAATAICGKEGTDRLHLVEVMTRLVDKSLVLAEQSQTSESRCRYLETVRQYALDRLKDEREEKRVRERHLAYFLDLAERAAPELTGSAQAVWLSRLEVDHENLLAALDCSFGSGGLDETALRLATGLWRFWLAHGHLTLGRRLLEEALRRPGALAASQTRAEALVGAGALAFHQNDWDIGRTFFQESLEISRATGHREGIGHALVGLANLSLGQGDYRAASRIYREAMVIFEETGQRRGVGLALSNLGRVAELQGDFDSAFPLYAQGIEVFREMGDVASMALRLSSLGDLALKLGRSDTARDYLVESLKLIRDLEERRAGAYALARSAALATQERRFRDAAVLYGASDALRTRIGPSMTPRESSEHESRVARTRVEFGHDRFAAAWAEGQTLSFAGAITYALECLETTCSSLPGPASRFSGSP</sequence>
<keyword evidence="2 3" id="KW-0067">ATP-binding</keyword>
<feature type="region of interest" description="Disordered" evidence="4">
    <location>
        <begin position="286"/>
        <end position="305"/>
    </location>
</feature>
<dbReference type="InterPro" id="IPR011990">
    <property type="entry name" value="TPR-like_helical_dom_sf"/>
</dbReference>
<dbReference type="GO" id="GO:0004672">
    <property type="term" value="F:protein kinase activity"/>
    <property type="evidence" value="ECO:0007669"/>
    <property type="project" value="InterPro"/>
</dbReference>
<evidence type="ECO:0000313" key="7">
    <source>
        <dbReference type="Proteomes" id="UP000316852"/>
    </source>
</evidence>
<gene>
    <name evidence="6" type="ORF">E6K76_01315</name>
</gene>
<evidence type="ECO:0000256" key="1">
    <source>
        <dbReference type="ARBA" id="ARBA00022741"/>
    </source>
</evidence>
<dbReference type="InterPro" id="IPR058852">
    <property type="entry name" value="HTH_77"/>
</dbReference>
<dbReference type="PANTHER" id="PTHR47691">
    <property type="entry name" value="REGULATOR-RELATED"/>
    <property type="match status" value="1"/>
</dbReference>
<dbReference type="AlphaFoldDB" id="A0A538TAJ4"/>
<dbReference type="PROSITE" id="PS50011">
    <property type="entry name" value="PROTEIN_KINASE_DOM"/>
    <property type="match status" value="1"/>
</dbReference>
<dbReference type="PRINTS" id="PR00364">
    <property type="entry name" value="DISEASERSIST"/>
</dbReference>
<dbReference type="InterPro" id="IPR000719">
    <property type="entry name" value="Prot_kinase_dom"/>
</dbReference>
<evidence type="ECO:0000256" key="3">
    <source>
        <dbReference type="PROSITE-ProRule" id="PRU10141"/>
    </source>
</evidence>
<dbReference type="Gene3D" id="3.30.200.20">
    <property type="entry name" value="Phosphorylase Kinase, domain 1"/>
    <property type="match status" value="1"/>
</dbReference>
<dbReference type="Pfam" id="PF13424">
    <property type="entry name" value="TPR_12"/>
    <property type="match status" value="1"/>
</dbReference>
<dbReference type="PROSITE" id="PS00108">
    <property type="entry name" value="PROTEIN_KINASE_ST"/>
    <property type="match status" value="1"/>
</dbReference>
<dbReference type="SMART" id="SM00220">
    <property type="entry name" value="S_TKc"/>
    <property type="match status" value="1"/>
</dbReference>
<dbReference type="InterPro" id="IPR049945">
    <property type="entry name" value="AAA_22"/>
</dbReference>
<dbReference type="Proteomes" id="UP000316852">
    <property type="component" value="Unassembled WGS sequence"/>
</dbReference>
<proteinExistence type="predicted"/>
<dbReference type="Pfam" id="PF25872">
    <property type="entry name" value="HTH_77"/>
    <property type="match status" value="1"/>
</dbReference>
<name>A0A538TAJ4_UNCEI</name>
<dbReference type="PROSITE" id="PS00107">
    <property type="entry name" value="PROTEIN_KINASE_ATP"/>
    <property type="match status" value="1"/>
</dbReference>
<dbReference type="Pfam" id="PF13401">
    <property type="entry name" value="AAA_22"/>
    <property type="match status" value="1"/>
</dbReference>
<dbReference type="InterPro" id="IPR011009">
    <property type="entry name" value="Kinase-like_dom_sf"/>
</dbReference>
<accession>A0A538TAJ4</accession>
<dbReference type="SUPFAM" id="SSF48452">
    <property type="entry name" value="TPR-like"/>
    <property type="match status" value="1"/>
</dbReference>
<dbReference type="EMBL" id="VBOW01000013">
    <property type="protein sequence ID" value="TMQ60665.1"/>
    <property type="molecule type" value="Genomic_DNA"/>
</dbReference>
<dbReference type="Pfam" id="PF00069">
    <property type="entry name" value="Pkinase"/>
    <property type="match status" value="1"/>
</dbReference>
<dbReference type="Gene3D" id="1.10.510.10">
    <property type="entry name" value="Transferase(Phosphotransferase) domain 1"/>
    <property type="match status" value="1"/>
</dbReference>
<dbReference type="CDD" id="cd14014">
    <property type="entry name" value="STKc_PknB_like"/>
    <property type="match status" value="1"/>
</dbReference>
<feature type="domain" description="Protein kinase" evidence="5">
    <location>
        <begin position="12"/>
        <end position="284"/>
    </location>
</feature>
<dbReference type="InterPro" id="IPR027417">
    <property type="entry name" value="P-loop_NTPase"/>
</dbReference>
<dbReference type="PANTHER" id="PTHR47691:SF3">
    <property type="entry name" value="HTH-TYPE TRANSCRIPTIONAL REGULATOR RV0890C-RELATED"/>
    <property type="match status" value="1"/>
</dbReference>
<dbReference type="GO" id="GO:0016887">
    <property type="term" value="F:ATP hydrolysis activity"/>
    <property type="evidence" value="ECO:0007669"/>
    <property type="project" value="InterPro"/>
</dbReference>
<reference evidence="6 7" key="1">
    <citation type="journal article" date="2019" name="Nat. Microbiol.">
        <title>Mediterranean grassland soil C-N compound turnover is dependent on rainfall and depth, and is mediated by genomically divergent microorganisms.</title>
        <authorList>
            <person name="Diamond S."/>
            <person name="Andeer P.F."/>
            <person name="Li Z."/>
            <person name="Crits-Christoph A."/>
            <person name="Burstein D."/>
            <person name="Anantharaman K."/>
            <person name="Lane K.R."/>
            <person name="Thomas B.C."/>
            <person name="Pan C."/>
            <person name="Northen T.R."/>
            <person name="Banfield J.F."/>
        </authorList>
    </citation>
    <scope>NUCLEOTIDE SEQUENCE [LARGE SCALE GENOMIC DNA]</scope>
    <source>
        <strain evidence="6">WS_6</strain>
    </source>
</reference>
<dbReference type="SUPFAM" id="SSF52540">
    <property type="entry name" value="P-loop containing nucleoside triphosphate hydrolases"/>
    <property type="match status" value="1"/>
</dbReference>